<dbReference type="PANTHER" id="PTHR47661">
    <property type="entry name" value="PHOSPHOGLUCAN PHOSPHATASE LSF1, CHLOROPLASTIC"/>
    <property type="match status" value="1"/>
</dbReference>
<feature type="domain" description="PDZ" evidence="1">
    <location>
        <begin position="52"/>
        <end position="154"/>
    </location>
</feature>
<keyword evidence="3" id="KW-1185">Reference proteome</keyword>
<comment type="caution">
    <text evidence="2">The sequence shown here is derived from an EMBL/GenBank/DDBJ whole genome shotgun (WGS) entry which is preliminary data.</text>
</comment>
<dbReference type="SUPFAM" id="SSF50156">
    <property type="entry name" value="PDZ domain-like"/>
    <property type="match status" value="1"/>
</dbReference>
<dbReference type="InterPro" id="IPR001478">
    <property type="entry name" value="PDZ"/>
</dbReference>
<accession>A0A7J7IMV9</accession>
<dbReference type="InterPro" id="IPR036034">
    <property type="entry name" value="PDZ_sf"/>
</dbReference>
<gene>
    <name evidence="2" type="ORF">F1559_002353</name>
</gene>
<sequence>MFVQTVVANARQVAGFRSDRLCHGVRLPVRSLARRRAKACSLLRMANSFGYNVFLDPDDRAKRALSDKDVYAVVRKPLGLTLAERDDGMVYIAAVDPAGNAAETGVFRPGQVVTAVSATFGDEVWSVRGVGLDRVLKSIKVRSGDYVTIVVEDERTIEQKKADAYETAQRRADEAREKFGEREVLDPVTWTSRRSSTSGDTYRYDPETRAKKCLAQWMNPFVRPGCFGRSAVWLQFWPY</sequence>
<dbReference type="Gene3D" id="2.30.42.10">
    <property type="match status" value="1"/>
</dbReference>
<protein>
    <recommendedName>
        <fullName evidence="1">PDZ domain-containing protein</fullName>
    </recommendedName>
</protein>
<dbReference type="EMBL" id="VWRR01000003">
    <property type="protein sequence ID" value="KAF6004443.1"/>
    <property type="molecule type" value="Genomic_DNA"/>
</dbReference>
<dbReference type="OrthoDB" id="439127at2759"/>
<name>A0A7J7IMV9_9RHOD</name>
<dbReference type="AlphaFoldDB" id="A0A7J7IMV9"/>
<dbReference type="PROSITE" id="PS50106">
    <property type="entry name" value="PDZ"/>
    <property type="match status" value="1"/>
</dbReference>
<evidence type="ECO:0000313" key="3">
    <source>
        <dbReference type="Proteomes" id="UP000530660"/>
    </source>
</evidence>
<evidence type="ECO:0000313" key="2">
    <source>
        <dbReference type="EMBL" id="KAF6004443.1"/>
    </source>
</evidence>
<proteinExistence type="predicted"/>
<reference evidence="2 3" key="1">
    <citation type="journal article" date="2020" name="J. Phycol.">
        <title>Comparative genome analysis reveals Cyanidiococcus gen. nov., a new extremophilic red algal genus sister to Cyanidioschyzon (Cyanidioschyzonaceae, Rhodophyta).</title>
        <authorList>
            <person name="Liu S.-L."/>
            <person name="Chiang Y.-R."/>
            <person name="Yoon H.S."/>
            <person name="Fu H.-Y."/>
        </authorList>
    </citation>
    <scope>NUCLEOTIDE SEQUENCE [LARGE SCALE GENOMIC DNA]</scope>
    <source>
        <strain evidence="2 3">THAL066</strain>
    </source>
</reference>
<evidence type="ECO:0000259" key="1">
    <source>
        <dbReference type="PROSITE" id="PS50106"/>
    </source>
</evidence>
<organism evidence="2 3">
    <name type="scientific">Cyanidiococcus yangmingshanensis</name>
    <dbReference type="NCBI Taxonomy" id="2690220"/>
    <lineage>
        <taxon>Eukaryota</taxon>
        <taxon>Rhodophyta</taxon>
        <taxon>Bangiophyceae</taxon>
        <taxon>Cyanidiales</taxon>
        <taxon>Cyanidiaceae</taxon>
        <taxon>Cyanidiococcus</taxon>
    </lineage>
</organism>
<dbReference type="Proteomes" id="UP000530660">
    <property type="component" value="Unassembled WGS sequence"/>
</dbReference>
<dbReference type="PANTHER" id="PTHR47661:SF2">
    <property type="entry name" value="PHOSPHOGLUCAN PHOSPHATASE LSF1, CHLOROPLASTIC"/>
    <property type="match status" value="1"/>
</dbReference>